<keyword evidence="5" id="KW-0408">Iron</keyword>
<dbReference type="AlphaFoldDB" id="A0A2T3FMJ5"/>
<dbReference type="InterPro" id="IPR012839">
    <property type="entry name" value="Organic_radical_activase"/>
</dbReference>
<sequence length="297" mass="33511">MQANIFKIKRNELADGSGLRTTIYFKGCPLRCVWCSTPQAHERPTRILWDSKHCLYCNLCVSECPTGSLAFSDNRLTFTPDTCTFCRACTDHCPSRMLHFVGQMMDMDEIMEKILADRELYGNGGVILSGGDPLMQPEAATAVLKKCKEHGIRTAIETTAFAKPLAFSRFIANADMIIIDLKHYSEKKYVQFTGVSNHSILENLDFAISIGKKVAVRITITPGINDTLIDARRYAHLLSEHHIRHVILLSYSNLGIIKYEKYTQSPTLAREQTFSGQDMENYANMLRGLGFDVQIEQ</sequence>
<evidence type="ECO:0000313" key="10">
    <source>
        <dbReference type="EMBL" id="PST36506.1"/>
    </source>
</evidence>
<feature type="domain" description="Radical SAM core" evidence="9">
    <location>
        <begin position="14"/>
        <end position="292"/>
    </location>
</feature>
<keyword evidence="11" id="KW-1185">Reference proteome</keyword>
<dbReference type="EMBL" id="PYLO01000004">
    <property type="protein sequence ID" value="PST36506.1"/>
    <property type="molecule type" value="Genomic_DNA"/>
</dbReference>
<accession>A0A2T3FMJ5</accession>
<keyword evidence="3" id="KW-0949">S-adenosyl-L-methionine</keyword>
<dbReference type="Pfam" id="PF04055">
    <property type="entry name" value="Radical_SAM"/>
    <property type="match status" value="1"/>
</dbReference>
<evidence type="ECO:0000256" key="5">
    <source>
        <dbReference type="ARBA" id="ARBA00023004"/>
    </source>
</evidence>
<evidence type="ECO:0000259" key="8">
    <source>
        <dbReference type="PROSITE" id="PS51379"/>
    </source>
</evidence>
<dbReference type="Gene3D" id="3.30.70.20">
    <property type="match status" value="1"/>
</dbReference>
<comment type="cofactor">
    <cofactor evidence="1">
        <name>[4Fe-4S] cluster</name>
        <dbReference type="ChEBI" id="CHEBI:49883"/>
    </cofactor>
</comment>
<dbReference type="PROSITE" id="PS00198">
    <property type="entry name" value="4FE4S_FER_1"/>
    <property type="match status" value="1"/>
</dbReference>
<proteinExistence type="predicted"/>
<keyword evidence="2" id="KW-0004">4Fe-4S</keyword>
<dbReference type="InterPro" id="IPR034457">
    <property type="entry name" value="Organic_radical-activating"/>
</dbReference>
<keyword evidence="4" id="KW-0479">Metal-binding</keyword>
<dbReference type="Gene3D" id="3.20.20.70">
    <property type="entry name" value="Aldolase class I"/>
    <property type="match status" value="1"/>
</dbReference>
<dbReference type="PANTHER" id="PTHR30352">
    <property type="entry name" value="PYRUVATE FORMATE-LYASE-ACTIVATING ENZYME"/>
    <property type="match status" value="1"/>
</dbReference>
<dbReference type="PIRSF" id="PIRSF000371">
    <property type="entry name" value="PFL_act_enz"/>
    <property type="match status" value="1"/>
</dbReference>
<dbReference type="GO" id="GO:0046872">
    <property type="term" value="F:metal ion binding"/>
    <property type="evidence" value="ECO:0007669"/>
    <property type="project" value="UniProtKB-KW"/>
</dbReference>
<dbReference type="GO" id="GO:0051539">
    <property type="term" value="F:4 iron, 4 sulfur cluster binding"/>
    <property type="evidence" value="ECO:0007669"/>
    <property type="project" value="UniProtKB-KW"/>
</dbReference>
<dbReference type="Pfam" id="PF00037">
    <property type="entry name" value="Fer4"/>
    <property type="match status" value="1"/>
</dbReference>
<dbReference type="InterPro" id="IPR058240">
    <property type="entry name" value="rSAM_sf"/>
</dbReference>
<comment type="caution">
    <text evidence="10">The sequence shown here is derived from an EMBL/GenBank/DDBJ whole genome shotgun (WGS) entry which is preliminary data.</text>
</comment>
<name>A0A2T3FMJ5_9CLOT</name>
<evidence type="ECO:0000256" key="2">
    <source>
        <dbReference type="ARBA" id="ARBA00022485"/>
    </source>
</evidence>
<dbReference type="InterPro" id="IPR040074">
    <property type="entry name" value="BssD/PflA/YjjW"/>
</dbReference>
<dbReference type="InterPro" id="IPR017896">
    <property type="entry name" value="4Fe4S_Fe-S-bd"/>
</dbReference>
<evidence type="ECO:0000256" key="3">
    <source>
        <dbReference type="ARBA" id="ARBA00022691"/>
    </source>
</evidence>
<dbReference type="NCBIfam" id="TIGR02494">
    <property type="entry name" value="PFLE_PFLC"/>
    <property type="match status" value="1"/>
</dbReference>
<keyword evidence="6" id="KW-0411">Iron-sulfur</keyword>
<organism evidence="10 11">
    <name type="scientific">Clostridium fessum</name>
    <dbReference type="NCBI Taxonomy" id="2126740"/>
    <lineage>
        <taxon>Bacteria</taxon>
        <taxon>Bacillati</taxon>
        <taxon>Bacillota</taxon>
        <taxon>Clostridia</taxon>
        <taxon>Eubacteriales</taxon>
        <taxon>Clostridiaceae</taxon>
        <taxon>Clostridium</taxon>
    </lineage>
</organism>
<dbReference type="InterPro" id="IPR007197">
    <property type="entry name" value="rSAM"/>
</dbReference>
<dbReference type="PROSITE" id="PS51379">
    <property type="entry name" value="4FE4S_FER_2"/>
    <property type="match status" value="2"/>
</dbReference>
<evidence type="ECO:0000256" key="4">
    <source>
        <dbReference type="ARBA" id="ARBA00022723"/>
    </source>
</evidence>
<comment type="catalytic activity">
    <reaction evidence="7">
        <text>glycyl-[protein] + reduced [flavodoxin] + S-adenosyl-L-methionine = glycin-2-yl radical-[protein] + semiquinone [flavodoxin] + 5'-deoxyadenosine + L-methionine + H(+)</text>
        <dbReference type="Rhea" id="RHEA:61976"/>
        <dbReference type="Rhea" id="RHEA-COMP:10622"/>
        <dbReference type="Rhea" id="RHEA-COMP:14480"/>
        <dbReference type="Rhea" id="RHEA-COMP:15993"/>
        <dbReference type="Rhea" id="RHEA-COMP:15994"/>
        <dbReference type="ChEBI" id="CHEBI:15378"/>
        <dbReference type="ChEBI" id="CHEBI:17319"/>
        <dbReference type="ChEBI" id="CHEBI:29947"/>
        <dbReference type="ChEBI" id="CHEBI:32722"/>
        <dbReference type="ChEBI" id="CHEBI:57618"/>
        <dbReference type="ChEBI" id="CHEBI:57844"/>
        <dbReference type="ChEBI" id="CHEBI:59789"/>
        <dbReference type="ChEBI" id="CHEBI:140311"/>
    </reaction>
</comment>
<dbReference type="PANTHER" id="PTHR30352:SF4">
    <property type="entry name" value="PYRUVATE FORMATE-LYASE 2-ACTIVATING ENZYME"/>
    <property type="match status" value="1"/>
</dbReference>
<evidence type="ECO:0000256" key="1">
    <source>
        <dbReference type="ARBA" id="ARBA00001966"/>
    </source>
</evidence>
<dbReference type="RefSeq" id="WP_107001410.1">
    <property type="nucleotide sequence ID" value="NZ_DBFBUD010000104.1"/>
</dbReference>
<gene>
    <name evidence="10" type="ORF">C7U56_11995</name>
</gene>
<dbReference type="Proteomes" id="UP000241048">
    <property type="component" value="Unassembled WGS sequence"/>
</dbReference>
<dbReference type="SUPFAM" id="SSF54862">
    <property type="entry name" value="4Fe-4S ferredoxins"/>
    <property type="match status" value="1"/>
</dbReference>
<dbReference type="InterPro" id="IPR017900">
    <property type="entry name" value="4Fe4S_Fe_S_CS"/>
</dbReference>
<evidence type="ECO:0000256" key="7">
    <source>
        <dbReference type="ARBA" id="ARBA00047365"/>
    </source>
</evidence>
<reference evidence="10 11" key="1">
    <citation type="submission" date="2018-03" db="EMBL/GenBank/DDBJ databases">
        <title>Lachnoclostridium SNUG30386 gen.nov., sp.nov., isolated from human faeces.</title>
        <authorList>
            <person name="Seo B."/>
            <person name="Jeon K."/>
            <person name="Ko G."/>
        </authorList>
    </citation>
    <scope>NUCLEOTIDE SEQUENCE [LARGE SCALE GENOMIC DNA]</scope>
    <source>
        <strain evidence="10 11">SNUG30386</strain>
    </source>
</reference>
<evidence type="ECO:0000256" key="6">
    <source>
        <dbReference type="ARBA" id="ARBA00023014"/>
    </source>
</evidence>
<dbReference type="SFLD" id="SFLDS00029">
    <property type="entry name" value="Radical_SAM"/>
    <property type="match status" value="1"/>
</dbReference>
<dbReference type="SUPFAM" id="SSF102114">
    <property type="entry name" value="Radical SAM enzymes"/>
    <property type="match status" value="1"/>
</dbReference>
<evidence type="ECO:0000313" key="11">
    <source>
        <dbReference type="Proteomes" id="UP000241048"/>
    </source>
</evidence>
<evidence type="ECO:0000259" key="9">
    <source>
        <dbReference type="PROSITE" id="PS51918"/>
    </source>
</evidence>
<dbReference type="GO" id="GO:0016491">
    <property type="term" value="F:oxidoreductase activity"/>
    <property type="evidence" value="ECO:0007669"/>
    <property type="project" value="InterPro"/>
</dbReference>
<feature type="domain" description="4Fe-4S ferredoxin-type" evidence="8">
    <location>
        <begin position="45"/>
        <end position="74"/>
    </location>
</feature>
<dbReference type="PROSITE" id="PS51918">
    <property type="entry name" value="RADICAL_SAM"/>
    <property type="match status" value="1"/>
</dbReference>
<dbReference type="SFLD" id="SFLDG01118">
    <property type="entry name" value="activating_enzymes__group_2"/>
    <property type="match status" value="1"/>
</dbReference>
<protein>
    <submittedName>
        <fullName evidence="10">Glycyl-radical enzyme activating protein</fullName>
    </submittedName>
</protein>
<dbReference type="SFLD" id="SFLDG01066">
    <property type="entry name" value="organic_radical-activating_enz"/>
    <property type="match status" value="1"/>
</dbReference>
<feature type="domain" description="4Fe-4S ferredoxin-type" evidence="8">
    <location>
        <begin position="75"/>
        <end position="103"/>
    </location>
</feature>
<dbReference type="CDD" id="cd01335">
    <property type="entry name" value="Radical_SAM"/>
    <property type="match status" value="1"/>
</dbReference>
<dbReference type="InterPro" id="IPR013785">
    <property type="entry name" value="Aldolase_TIM"/>
</dbReference>